<sequence>MASDSNADYIQRTNSGNNENPKKLLINLLPKQGDCSYVSCYCEENVYKLCQEVMSKHSTEVSKCFVVFISNHSRTVPLWRQRAGRDEDRLVIWDYHVVFLYHPEPDKCLVFDLDSELPFPTYVHKYITETFRTDHILKPDYFRYFRVIPVAEFLKEFASDRRHMKRPDGSWIKPPPNYPPISTRNNTHNLEEYIQMDTSKGPGQVYNLTQFVQKFYKSAT</sequence>
<dbReference type="EC" id="3.5.1.122" evidence="4 8"/>
<dbReference type="InterPro" id="IPR039733">
    <property type="entry name" value="NTAQ1"/>
</dbReference>
<comment type="catalytic activity">
    <reaction evidence="7 8">
        <text>N-terminal L-glutaminyl-[protein] + H2O = N-terminal L-glutamyl-[protein] + NH4(+)</text>
        <dbReference type="Rhea" id="RHEA:50680"/>
        <dbReference type="Rhea" id="RHEA-COMP:12668"/>
        <dbReference type="Rhea" id="RHEA-COMP:12777"/>
        <dbReference type="ChEBI" id="CHEBI:15377"/>
        <dbReference type="ChEBI" id="CHEBI:28938"/>
        <dbReference type="ChEBI" id="CHEBI:64721"/>
        <dbReference type="ChEBI" id="CHEBI:64722"/>
        <dbReference type="EC" id="3.5.1.122"/>
    </reaction>
</comment>
<dbReference type="PANTHER" id="PTHR13035">
    <property type="entry name" value="PROTEIN N-TERMINAL GLUTAMINE AMIDOHYDROLASE"/>
    <property type="match status" value="1"/>
</dbReference>
<gene>
    <name evidence="10" type="ORF">QE152_g4141</name>
</gene>
<dbReference type="InterPro" id="IPR023128">
    <property type="entry name" value="Prot_N_Gln_amidohydro_ab_roll"/>
</dbReference>
<evidence type="ECO:0000256" key="4">
    <source>
        <dbReference type="ARBA" id="ARBA00012718"/>
    </source>
</evidence>
<comment type="caution">
    <text evidence="10">The sequence shown here is derived from an EMBL/GenBank/DDBJ whole genome shotgun (WGS) entry which is preliminary data.</text>
</comment>
<dbReference type="InterPro" id="IPR037132">
    <property type="entry name" value="N_Gln_amidohydro_ab_roll_sf"/>
</dbReference>
<dbReference type="GO" id="GO:0008418">
    <property type="term" value="F:protein-N-terminal asparagine amidohydrolase activity"/>
    <property type="evidence" value="ECO:0007669"/>
    <property type="project" value="UniProtKB-UniRule"/>
</dbReference>
<evidence type="ECO:0000256" key="7">
    <source>
        <dbReference type="ARBA" id="ARBA00048768"/>
    </source>
</evidence>
<dbReference type="Proteomes" id="UP001458880">
    <property type="component" value="Unassembled WGS sequence"/>
</dbReference>
<comment type="subunit">
    <text evidence="3 8">Monomer.</text>
</comment>
<dbReference type="PANTHER" id="PTHR13035:SF0">
    <property type="entry name" value="PROTEIN N-TERMINAL GLUTAMINE AMIDOHYDROLASE"/>
    <property type="match status" value="1"/>
</dbReference>
<keyword evidence="11" id="KW-1185">Reference proteome</keyword>
<dbReference type="GO" id="GO:0005829">
    <property type="term" value="C:cytosol"/>
    <property type="evidence" value="ECO:0007669"/>
    <property type="project" value="TreeGrafter"/>
</dbReference>
<comment type="function">
    <text evidence="1 8">Mediates the side-chain deamidation of N-terminal glutamine residues to glutamate, an important step in N-end rule pathway of protein degradation. Conversion of the resulting N-terminal glutamine to glutamate renders the protein susceptible to arginylation, polyubiquitination and degradation as specified by the N-end rule. Does not act on substrates with internal or C-terminal glutamine and does not act on non-glutamine residues in any position.</text>
</comment>
<evidence type="ECO:0000259" key="9">
    <source>
        <dbReference type="Pfam" id="PF09764"/>
    </source>
</evidence>
<dbReference type="AlphaFoldDB" id="A0AAW1N3E6"/>
<evidence type="ECO:0000256" key="5">
    <source>
        <dbReference type="ARBA" id="ARBA00021247"/>
    </source>
</evidence>
<dbReference type="GO" id="GO:0070773">
    <property type="term" value="F:protein-N-terminal glutamine amidohydrolase activity"/>
    <property type="evidence" value="ECO:0007669"/>
    <property type="project" value="UniProtKB-UniRule"/>
</dbReference>
<evidence type="ECO:0000313" key="11">
    <source>
        <dbReference type="Proteomes" id="UP001458880"/>
    </source>
</evidence>
<proteinExistence type="inferred from homology"/>
<feature type="domain" description="Protein N-terminal glutamine amidohydrolase alpha beta roll" evidence="9">
    <location>
        <begin position="37"/>
        <end position="215"/>
    </location>
</feature>
<dbReference type="GO" id="GO:0005634">
    <property type="term" value="C:nucleus"/>
    <property type="evidence" value="ECO:0007669"/>
    <property type="project" value="TreeGrafter"/>
</dbReference>
<name>A0AAW1N3E6_POPJA</name>
<protein>
    <recommendedName>
        <fullName evidence="5 8">Protein N-terminal glutamine amidohydrolase</fullName>
        <ecNumber evidence="4 8">3.5.1.122</ecNumber>
    </recommendedName>
    <alternativeName>
        <fullName evidence="8">Protein NH2-terminal glutamine deamidase</fullName>
    </alternativeName>
</protein>
<evidence type="ECO:0000256" key="6">
    <source>
        <dbReference type="ARBA" id="ARBA00022801"/>
    </source>
</evidence>
<evidence type="ECO:0000256" key="8">
    <source>
        <dbReference type="RuleBase" id="RU367082"/>
    </source>
</evidence>
<keyword evidence="6 8" id="KW-0378">Hydrolase</keyword>
<reference evidence="10 11" key="1">
    <citation type="journal article" date="2024" name="BMC Genomics">
        <title>De novo assembly and annotation of Popillia japonica's genome with initial clues to its potential as an invasive pest.</title>
        <authorList>
            <person name="Cucini C."/>
            <person name="Boschi S."/>
            <person name="Funari R."/>
            <person name="Cardaioli E."/>
            <person name="Iannotti N."/>
            <person name="Marturano G."/>
            <person name="Paoli F."/>
            <person name="Bruttini M."/>
            <person name="Carapelli A."/>
            <person name="Frati F."/>
            <person name="Nardi F."/>
        </authorList>
    </citation>
    <scope>NUCLEOTIDE SEQUENCE [LARGE SCALE GENOMIC DNA]</scope>
    <source>
        <strain evidence="10">DMR45628</strain>
    </source>
</reference>
<dbReference type="FunFam" id="3.10.620.10:FF:000001">
    <property type="entry name" value="Blast:Protein N-terminal glutamine amidohydrolase"/>
    <property type="match status" value="1"/>
</dbReference>
<evidence type="ECO:0000256" key="1">
    <source>
        <dbReference type="ARBA" id="ARBA00003923"/>
    </source>
</evidence>
<dbReference type="EMBL" id="JASPKY010000019">
    <property type="protein sequence ID" value="KAK9752504.1"/>
    <property type="molecule type" value="Genomic_DNA"/>
</dbReference>
<organism evidence="10 11">
    <name type="scientific">Popillia japonica</name>
    <name type="common">Japanese beetle</name>
    <dbReference type="NCBI Taxonomy" id="7064"/>
    <lineage>
        <taxon>Eukaryota</taxon>
        <taxon>Metazoa</taxon>
        <taxon>Ecdysozoa</taxon>
        <taxon>Arthropoda</taxon>
        <taxon>Hexapoda</taxon>
        <taxon>Insecta</taxon>
        <taxon>Pterygota</taxon>
        <taxon>Neoptera</taxon>
        <taxon>Endopterygota</taxon>
        <taxon>Coleoptera</taxon>
        <taxon>Polyphaga</taxon>
        <taxon>Scarabaeiformia</taxon>
        <taxon>Scarabaeidae</taxon>
        <taxon>Rutelinae</taxon>
        <taxon>Popillia</taxon>
    </lineage>
</organism>
<dbReference type="Pfam" id="PF09764">
    <property type="entry name" value="Nt_Gln_amidase"/>
    <property type="match status" value="1"/>
</dbReference>
<accession>A0AAW1N3E6</accession>
<evidence type="ECO:0000256" key="2">
    <source>
        <dbReference type="ARBA" id="ARBA00008985"/>
    </source>
</evidence>
<evidence type="ECO:0000313" key="10">
    <source>
        <dbReference type="EMBL" id="KAK9752504.1"/>
    </source>
</evidence>
<comment type="similarity">
    <text evidence="2 8">Belongs to the NTAQ1 family.</text>
</comment>
<evidence type="ECO:0000256" key="3">
    <source>
        <dbReference type="ARBA" id="ARBA00011245"/>
    </source>
</evidence>
<dbReference type="Gene3D" id="3.10.620.10">
    <property type="entry name" value="Protein N-terminal glutamine amidohydrolase, alpha beta roll"/>
    <property type="match status" value="1"/>
</dbReference>